<comment type="caution">
    <text evidence="1">The sequence shown here is derived from an EMBL/GenBank/DDBJ whole genome shotgun (WGS) entry which is preliminary data.</text>
</comment>
<sequence>MQRDCTVSSWAQGVRDVIRKVKACLELNLVRDVKDNKKCFCKYISDGRMTRESVGLLLNGTGALVTQDVGKAEGLIHLCLLAKTFRNHRIQGKVWSREDVHLVEEA</sequence>
<dbReference type="Proteomes" id="UP001333110">
    <property type="component" value="Unassembled WGS sequence"/>
</dbReference>
<evidence type="ECO:0000313" key="2">
    <source>
        <dbReference type="Proteomes" id="UP001333110"/>
    </source>
</evidence>
<dbReference type="EMBL" id="JAUNZN010000002">
    <property type="protein sequence ID" value="KAK4827465.1"/>
    <property type="molecule type" value="Genomic_DNA"/>
</dbReference>
<evidence type="ECO:0000313" key="1">
    <source>
        <dbReference type="EMBL" id="KAK4827465.1"/>
    </source>
</evidence>
<dbReference type="AlphaFoldDB" id="A0AAN7S3U7"/>
<name>A0AAN7S3U7_MYCAM</name>
<keyword evidence="2" id="KW-1185">Reference proteome</keyword>
<organism evidence="1 2">
    <name type="scientific">Mycteria americana</name>
    <name type="common">Wood stork</name>
    <dbReference type="NCBI Taxonomy" id="33587"/>
    <lineage>
        <taxon>Eukaryota</taxon>
        <taxon>Metazoa</taxon>
        <taxon>Chordata</taxon>
        <taxon>Craniata</taxon>
        <taxon>Vertebrata</taxon>
        <taxon>Euteleostomi</taxon>
        <taxon>Archelosauria</taxon>
        <taxon>Archosauria</taxon>
        <taxon>Dinosauria</taxon>
        <taxon>Saurischia</taxon>
        <taxon>Theropoda</taxon>
        <taxon>Coelurosauria</taxon>
        <taxon>Aves</taxon>
        <taxon>Neognathae</taxon>
        <taxon>Neoaves</taxon>
        <taxon>Aequornithes</taxon>
        <taxon>Ciconiiformes</taxon>
        <taxon>Ciconiidae</taxon>
        <taxon>Mycteria</taxon>
    </lineage>
</organism>
<accession>A0AAN7S3U7</accession>
<proteinExistence type="predicted"/>
<reference evidence="1 2" key="1">
    <citation type="journal article" date="2023" name="J. Hered.">
        <title>Chromosome-level genome of the wood stork (Mycteria americana) provides insight into avian chromosome evolution.</title>
        <authorList>
            <person name="Flamio R. Jr."/>
            <person name="Ramstad K.M."/>
        </authorList>
    </citation>
    <scope>NUCLEOTIDE SEQUENCE [LARGE SCALE GENOMIC DNA]</scope>
    <source>
        <strain evidence="1">JAX WOST 10</strain>
    </source>
</reference>
<protein>
    <submittedName>
        <fullName evidence="1">Uncharacterized protein</fullName>
    </submittedName>
</protein>
<gene>
    <name evidence="1" type="ORF">QYF61_018258</name>
</gene>